<keyword evidence="2" id="KW-1185">Reference proteome</keyword>
<comment type="caution">
    <text evidence="1">The sequence shown here is derived from an EMBL/GenBank/DDBJ whole genome shotgun (WGS) entry which is preliminary data.</text>
</comment>
<organism evidence="1 2">
    <name type="scientific">Actinospica robiniae DSM 44927</name>
    <dbReference type="NCBI Taxonomy" id="479430"/>
    <lineage>
        <taxon>Bacteria</taxon>
        <taxon>Bacillati</taxon>
        <taxon>Actinomycetota</taxon>
        <taxon>Actinomycetes</taxon>
        <taxon>Catenulisporales</taxon>
        <taxon>Actinospicaceae</taxon>
        <taxon>Actinospica</taxon>
    </lineage>
</organism>
<evidence type="ECO:0000313" key="2">
    <source>
        <dbReference type="Proteomes" id="UP000019485"/>
    </source>
</evidence>
<dbReference type="AlphaFoldDB" id="W9DZ39"/>
<evidence type="ECO:0000313" key="1">
    <source>
        <dbReference type="EMBL" id="ETA71063.1"/>
    </source>
</evidence>
<reference evidence="1 2" key="1">
    <citation type="submission" date="2013-08" db="EMBL/GenBank/DDBJ databases">
        <authorList>
            <consortium name="DOE Joint Genome Institute"/>
            <person name="Eisen J."/>
            <person name="Huntemann M."/>
            <person name="Han J."/>
            <person name="Chen A."/>
            <person name="Kyrpides N."/>
            <person name="Mavromatis K."/>
            <person name="Markowitz V."/>
            <person name="Palaniappan K."/>
            <person name="Ivanova N."/>
            <person name="Schaumberg A."/>
            <person name="Pati A."/>
            <person name="Liolios K."/>
            <person name="Nordberg H.P."/>
            <person name="Cantor M.N."/>
            <person name="Hua S.X."/>
            <person name="Woyke T."/>
        </authorList>
    </citation>
    <scope>NUCLEOTIDE SEQUENCE [LARGE SCALE GENOMIC DNA]</scope>
    <source>
        <strain evidence="1 2">DSM 44927</strain>
    </source>
</reference>
<dbReference type="Proteomes" id="UP000019485">
    <property type="component" value="Unassembled WGS sequence"/>
</dbReference>
<sequence length="120" mass="13219">MLYSPAPAVAEVALAALADDLSQQAHEQFLELLNSLVHGEGTDLPEACERLASRGIWLLYRELALDRSINATATAFELLATLEPDRDRLRRAQIALGESLPWDYRPGMLNDPLDSSATDE</sequence>
<dbReference type="HOGENOM" id="CLU_2044688_0_0_11"/>
<dbReference type="EMBL" id="AZAN01000001">
    <property type="protein sequence ID" value="ETA71063.1"/>
    <property type="molecule type" value="Genomic_DNA"/>
</dbReference>
<accession>W9DZ39</accession>
<gene>
    <name evidence="1" type="ORF">ActroDRAFT_0084</name>
</gene>
<proteinExistence type="predicted"/>
<protein>
    <submittedName>
        <fullName evidence="1">Uncharacterized protein</fullName>
    </submittedName>
</protein>
<name>W9DZ39_9ACTN</name>